<gene>
    <name evidence="2" type="ORF">GSM42_01105</name>
</gene>
<dbReference type="Proteomes" id="UP000430692">
    <property type="component" value="Unassembled WGS sequence"/>
</dbReference>
<protein>
    <submittedName>
        <fullName evidence="2">Uncharacterized protein</fullName>
    </submittedName>
</protein>
<feature type="compositionally biased region" description="Polar residues" evidence="1">
    <location>
        <begin position="1"/>
        <end position="16"/>
    </location>
</feature>
<feature type="region of interest" description="Disordered" evidence="1">
    <location>
        <begin position="1"/>
        <end position="31"/>
    </location>
</feature>
<comment type="caution">
    <text evidence="2">The sequence shown here is derived from an EMBL/GenBank/DDBJ whole genome shotgun (WGS) entry which is preliminary data.</text>
</comment>
<accession>A0A6I4VPS4</accession>
<dbReference type="RefSeq" id="WP_237446412.1">
    <property type="nucleotide sequence ID" value="NZ_WUUL01000001.1"/>
</dbReference>
<organism evidence="2 3">
    <name type="scientific">Shimazuella alba</name>
    <dbReference type="NCBI Taxonomy" id="2690964"/>
    <lineage>
        <taxon>Bacteria</taxon>
        <taxon>Bacillati</taxon>
        <taxon>Bacillota</taxon>
        <taxon>Bacilli</taxon>
        <taxon>Bacillales</taxon>
        <taxon>Thermoactinomycetaceae</taxon>
        <taxon>Shimazuella</taxon>
    </lineage>
</organism>
<sequence length="123" mass="13949">MFVSETSNSSVNSKQFEQGKYGKPMQPISEGEFGEKERDFLVYLGKYSGKNYNEAAIRGAIEQVPTTCTREKYLQFLYSFAAEDYRPFIKNFQNPSTDIQTSLPKVNGKIVANDRGTINLLKV</sequence>
<dbReference type="EMBL" id="WUUL01000001">
    <property type="protein sequence ID" value="MXQ52371.1"/>
    <property type="molecule type" value="Genomic_DNA"/>
</dbReference>
<proteinExistence type="predicted"/>
<reference evidence="2 3" key="1">
    <citation type="submission" date="2019-12" db="EMBL/GenBank/DDBJ databases">
        <title>Whole-genome analyses of novel actinobacteria.</title>
        <authorList>
            <person name="Sahin N."/>
            <person name="Saygin H."/>
        </authorList>
    </citation>
    <scope>NUCLEOTIDE SEQUENCE [LARGE SCALE GENOMIC DNA]</scope>
    <source>
        <strain evidence="2 3">KC615</strain>
    </source>
</reference>
<dbReference type="AlphaFoldDB" id="A0A6I4VPS4"/>
<name>A0A6I4VPS4_9BACL</name>
<evidence type="ECO:0000256" key="1">
    <source>
        <dbReference type="SAM" id="MobiDB-lite"/>
    </source>
</evidence>
<keyword evidence="3" id="KW-1185">Reference proteome</keyword>
<evidence type="ECO:0000313" key="2">
    <source>
        <dbReference type="EMBL" id="MXQ52371.1"/>
    </source>
</evidence>
<evidence type="ECO:0000313" key="3">
    <source>
        <dbReference type="Proteomes" id="UP000430692"/>
    </source>
</evidence>